<dbReference type="Pfam" id="PF04542">
    <property type="entry name" value="Sigma70_r2"/>
    <property type="match status" value="1"/>
</dbReference>
<dbReference type="Gene3D" id="1.20.120.1810">
    <property type="match status" value="1"/>
</dbReference>
<evidence type="ECO:0000256" key="2">
    <source>
        <dbReference type="ARBA" id="ARBA00023082"/>
    </source>
</evidence>
<dbReference type="GO" id="GO:0006352">
    <property type="term" value="P:DNA-templated transcription initiation"/>
    <property type="evidence" value="ECO:0007669"/>
    <property type="project" value="InterPro"/>
</dbReference>
<dbReference type="Pfam" id="PF04545">
    <property type="entry name" value="Sigma70_r4"/>
    <property type="match status" value="1"/>
</dbReference>
<dbReference type="InterPro" id="IPR013325">
    <property type="entry name" value="RNA_pol_sigma_r2"/>
</dbReference>
<keyword evidence="4" id="KW-0804">Transcription</keyword>
<evidence type="ECO:0000313" key="9">
    <source>
        <dbReference type="Proteomes" id="UP000278440"/>
    </source>
</evidence>
<dbReference type="Pfam" id="PF04539">
    <property type="entry name" value="Sigma70_r3"/>
    <property type="match status" value="1"/>
</dbReference>
<dbReference type="PRINTS" id="PR00046">
    <property type="entry name" value="SIGMA70FCT"/>
</dbReference>
<keyword evidence="1" id="KW-0805">Transcription regulation</keyword>
<dbReference type="SUPFAM" id="SSF88946">
    <property type="entry name" value="Sigma2 domain of RNA polymerase sigma factors"/>
    <property type="match status" value="1"/>
</dbReference>
<feature type="domain" description="RNA polymerase sigma-70 region 3" evidence="5">
    <location>
        <begin position="135"/>
        <end position="208"/>
    </location>
</feature>
<dbReference type="Proteomes" id="UP000278440">
    <property type="component" value="Unassembled WGS sequence"/>
</dbReference>
<dbReference type="InterPro" id="IPR000943">
    <property type="entry name" value="RNA_pol_sigma70"/>
</dbReference>
<organism evidence="8 9">
    <name type="scientific">Terracoccus luteus</name>
    <dbReference type="NCBI Taxonomy" id="53356"/>
    <lineage>
        <taxon>Bacteria</taxon>
        <taxon>Bacillati</taxon>
        <taxon>Actinomycetota</taxon>
        <taxon>Actinomycetes</taxon>
        <taxon>Micrococcales</taxon>
        <taxon>Intrasporangiaceae</taxon>
        <taxon>Terracoccus</taxon>
    </lineage>
</organism>
<gene>
    <name evidence="8" type="ORF">DFJ68_2702</name>
</gene>
<dbReference type="EMBL" id="RBXT01000001">
    <property type="protein sequence ID" value="RKT79238.1"/>
    <property type="molecule type" value="Genomic_DNA"/>
</dbReference>
<reference evidence="8 9" key="1">
    <citation type="submission" date="2018-10" db="EMBL/GenBank/DDBJ databases">
        <title>Sequencing the genomes of 1000 actinobacteria strains.</title>
        <authorList>
            <person name="Klenk H.-P."/>
        </authorList>
    </citation>
    <scope>NUCLEOTIDE SEQUENCE [LARGE SCALE GENOMIC DNA]</scope>
    <source>
        <strain evidence="8 9">DSM 44267</strain>
    </source>
</reference>
<name>A0A495Y463_9MICO</name>
<dbReference type="InterPro" id="IPR007630">
    <property type="entry name" value="RNA_pol_sigma70_r4"/>
</dbReference>
<evidence type="ECO:0000259" key="6">
    <source>
        <dbReference type="Pfam" id="PF04542"/>
    </source>
</evidence>
<dbReference type="SUPFAM" id="SSF88659">
    <property type="entry name" value="Sigma3 and sigma4 domains of RNA polymerase sigma factors"/>
    <property type="match status" value="2"/>
</dbReference>
<proteinExistence type="predicted"/>
<protein>
    <submittedName>
        <fullName evidence="8">RNA polymerase sigma-B factor</fullName>
    </submittedName>
</protein>
<keyword evidence="2" id="KW-0731">Sigma factor</keyword>
<dbReference type="GO" id="GO:0016987">
    <property type="term" value="F:sigma factor activity"/>
    <property type="evidence" value="ECO:0007669"/>
    <property type="project" value="UniProtKB-KW"/>
</dbReference>
<dbReference type="InterPro" id="IPR007624">
    <property type="entry name" value="RNA_pol_sigma70_r3"/>
</dbReference>
<dbReference type="OrthoDB" id="9804285at2"/>
<dbReference type="PANTHER" id="PTHR30385">
    <property type="entry name" value="SIGMA FACTOR F FLAGELLAR"/>
    <property type="match status" value="1"/>
</dbReference>
<feature type="domain" description="RNA polymerase sigma-70 region 4" evidence="7">
    <location>
        <begin position="219"/>
        <end position="267"/>
    </location>
</feature>
<dbReference type="Gene3D" id="1.10.10.10">
    <property type="entry name" value="Winged helix-like DNA-binding domain superfamily/Winged helix DNA-binding domain"/>
    <property type="match status" value="2"/>
</dbReference>
<evidence type="ECO:0000256" key="4">
    <source>
        <dbReference type="ARBA" id="ARBA00023163"/>
    </source>
</evidence>
<keyword evidence="9" id="KW-1185">Reference proteome</keyword>
<evidence type="ECO:0000256" key="1">
    <source>
        <dbReference type="ARBA" id="ARBA00023015"/>
    </source>
</evidence>
<dbReference type="InterPro" id="IPR007627">
    <property type="entry name" value="RNA_pol_sigma70_r2"/>
</dbReference>
<dbReference type="CDD" id="cd06171">
    <property type="entry name" value="Sigma70_r4"/>
    <property type="match status" value="1"/>
</dbReference>
<sequence length="280" mass="30982">MTVTSPSPTVTSARSGARVLRLPTTRRRSDASTRALITTFRTSTDEAERHDALEAVTTAHMPLARSLAHRYAGRGLDREDLEQVAFLALLKAIYRFDLDKPTEFGAYATPTITGELRRHFRDRGWLVRPPRELQERRQLVAQARDRLEQKVGHAPAVAELAIDLGLTENAVREAQVASSNLRPASLDARTADGDRPVIDLPDVHGDDPDLDNGILLRAAIDRLSPRDRRLVSLRFSADLTQAEIGEDMGLSAMQVSRLLRRVLGDLRRDLGADGITARSS</sequence>
<dbReference type="InterPro" id="IPR013324">
    <property type="entry name" value="RNA_pol_sigma_r3/r4-like"/>
</dbReference>
<evidence type="ECO:0000259" key="5">
    <source>
        <dbReference type="Pfam" id="PF04539"/>
    </source>
</evidence>
<accession>A0A495Y463</accession>
<dbReference type="PANTHER" id="PTHR30385:SF4">
    <property type="entry name" value="RNA POLYMERASE SIGMA-E FACTOR"/>
    <property type="match status" value="1"/>
</dbReference>
<dbReference type="RefSeq" id="WP_121033963.1">
    <property type="nucleotide sequence ID" value="NZ_RBXT01000001.1"/>
</dbReference>
<evidence type="ECO:0000256" key="3">
    <source>
        <dbReference type="ARBA" id="ARBA00023125"/>
    </source>
</evidence>
<evidence type="ECO:0000259" key="7">
    <source>
        <dbReference type="Pfam" id="PF04545"/>
    </source>
</evidence>
<dbReference type="GO" id="GO:0003677">
    <property type="term" value="F:DNA binding"/>
    <property type="evidence" value="ECO:0007669"/>
    <property type="project" value="UniProtKB-KW"/>
</dbReference>
<comment type="caution">
    <text evidence="8">The sequence shown here is derived from an EMBL/GenBank/DDBJ whole genome shotgun (WGS) entry which is preliminary data.</text>
</comment>
<dbReference type="AlphaFoldDB" id="A0A495Y463"/>
<dbReference type="InterPro" id="IPR014284">
    <property type="entry name" value="RNA_pol_sigma-70_dom"/>
</dbReference>
<dbReference type="NCBIfam" id="TIGR02937">
    <property type="entry name" value="sigma70-ECF"/>
    <property type="match status" value="1"/>
</dbReference>
<evidence type="ECO:0000313" key="8">
    <source>
        <dbReference type="EMBL" id="RKT79238.1"/>
    </source>
</evidence>
<keyword evidence="3" id="KW-0238">DNA-binding</keyword>
<feature type="domain" description="RNA polymerase sigma-70 region 2" evidence="6">
    <location>
        <begin position="58"/>
        <end position="125"/>
    </location>
</feature>
<dbReference type="InterPro" id="IPR036388">
    <property type="entry name" value="WH-like_DNA-bd_sf"/>
</dbReference>